<keyword evidence="2" id="KW-1185">Reference proteome</keyword>
<dbReference type="EMBL" id="KZ824946">
    <property type="protein sequence ID" value="RAH71948.1"/>
    <property type="molecule type" value="Genomic_DNA"/>
</dbReference>
<organism evidence="1 2">
    <name type="scientific">Aspergillus aculeatinus CBS 121060</name>
    <dbReference type="NCBI Taxonomy" id="1448322"/>
    <lineage>
        <taxon>Eukaryota</taxon>
        <taxon>Fungi</taxon>
        <taxon>Dikarya</taxon>
        <taxon>Ascomycota</taxon>
        <taxon>Pezizomycotina</taxon>
        <taxon>Eurotiomycetes</taxon>
        <taxon>Eurotiomycetidae</taxon>
        <taxon>Eurotiales</taxon>
        <taxon>Aspergillaceae</taxon>
        <taxon>Aspergillus</taxon>
        <taxon>Aspergillus subgen. Circumdati</taxon>
    </lineage>
</organism>
<dbReference type="Proteomes" id="UP000249661">
    <property type="component" value="Unassembled WGS sequence"/>
</dbReference>
<evidence type="ECO:0000313" key="1">
    <source>
        <dbReference type="EMBL" id="RAH71948.1"/>
    </source>
</evidence>
<name>A0ACD1HEW4_9EURO</name>
<reference evidence="1" key="1">
    <citation type="submission" date="2018-02" db="EMBL/GenBank/DDBJ databases">
        <title>The genomes of Aspergillus section Nigri reveals drivers in fungal speciation.</title>
        <authorList>
            <consortium name="DOE Joint Genome Institute"/>
            <person name="Vesth T.C."/>
            <person name="Nybo J."/>
            <person name="Theobald S."/>
            <person name="Brandl J."/>
            <person name="Frisvad J.C."/>
            <person name="Nielsen K.F."/>
            <person name="Lyhne E.K."/>
            <person name="Kogle M.E."/>
            <person name="Kuo A."/>
            <person name="Riley R."/>
            <person name="Clum A."/>
            <person name="Nolan M."/>
            <person name="Lipzen A."/>
            <person name="Salamov A."/>
            <person name="Henrissat B."/>
            <person name="Wiebenga A."/>
            <person name="De vries R.P."/>
            <person name="Grigoriev I.V."/>
            <person name="Mortensen U.H."/>
            <person name="Andersen M.R."/>
            <person name="Baker S.E."/>
        </authorList>
    </citation>
    <scope>NUCLEOTIDE SEQUENCE</scope>
    <source>
        <strain evidence="1">CBS 121060</strain>
    </source>
</reference>
<accession>A0ACD1HEW4</accession>
<protein>
    <submittedName>
        <fullName evidence="1">Uncharacterized protein</fullName>
    </submittedName>
</protein>
<evidence type="ECO:0000313" key="2">
    <source>
        <dbReference type="Proteomes" id="UP000249661"/>
    </source>
</evidence>
<proteinExistence type="predicted"/>
<gene>
    <name evidence="1" type="ORF">BO66DRAFT_427537</name>
</gene>
<sequence>MYWTGQQCDEDEEECSTNLSGYLCQCDSSIFSPRIIFLLSNYATSTAISVLYLFFSFGDSLFPIPTTPPPAQCPNSAMSLDSPSSDNATTIQQIISLFNSLSTNSARRAAYHGLLNQLNSTEWCDLRACIEQRTFQKDILGESLPEVALQIVQHLSVSDLHVLRRVSRRWHALLSSASTKRTVYRQWTNNSSTHLTTAEITRYAQRRLYLERGQPVATAAAQRAVKVIDDQPTPHSAPTPNTFAYAHGRFAWLRSPDLLVVHSIRNSTRQQFCTENRDRFRLVGISNSVVVAISTRAYCHVWDLETQEHAWFRIPSLNVTGFAVRDNTVAVAYNSYTVTESGDKIDTESVTYWDMWSRTAHTIENVPQVAVLDLLPATKTLVVVHIELLETYGVCIRKYSMDGEGHAHTQRAFPLSAVHRDWSLEMLSRSWDNNHYRFAVFFVQSPLNGTVTRSFQWVIATYDPQTDEISLHEFTWDDRPYHFLNAAAVDHNLLYYLREDGGRPALWVSNTSAQPPHRAARGMDPSCHDAGAFLLGDREFVLQVHQTETRAWPVEDDTLAHAEFTDDS</sequence>